<keyword evidence="1" id="KW-1133">Transmembrane helix</keyword>
<protein>
    <submittedName>
        <fullName evidence="2">Uncharacterized protein</fullName>
    </submittedName>
</protein>
<keyword evidence="1" id="KW-0812">Transmembrane</keyword>
<feature type="transmembrane region" description="Helical" evidence="1">
    <location>
        <begin position="184"/>
        <end position="202"/>
    </location>
</feature>
<gene>
    <name evidence="2" type="ORF">B0H15DRAFT_947235</name>
</gene>
<reference evidence="2" key="1">
    <citation type="submission" date="2023-03" db="EMBL/GenBank/DDBJ databases">
        <title>Massive genome expansion in bonnet fungi (Mycena s.s.) driven by repeated elements and novel gene families across ecological guilds.</title>
        <authorList>
            <consortium name="Lawrence Berkeley National Laboratory"/>
            <person name="Harder C.B."/>
            <person name="Miyauchi S."/>
            <person name="Viragh M."/>
            <person name="Kuo A."/>
            <person name="Thoen E."/>
            <person name="Andreopoulos B."/>
            <person name="Lu D."/>
            <person name="Skrede I."/>
            <person name="Drula E."/>
            <person name="Henrissat B."/>
            <person name="Morin E."/>
            <person name="Kohler A."/>
            <person name="Barry K."/>
            <person name="LaButti K."/>
            <person name="Morin E."/>
            <person name="Salamov A."/>
            <person name="Lipzen A."/>
            <person name="Mereny Z."/>
            <person name="Hegedus B."/>
            <person name="Baldrian P."/>
            <person name="Stursova M."/>
            <person name="Weitz H."/>
            <person name="Taylor A."/>
            <person name="Grigoriev I.V."/>
            <person name="Nagy L.G."/>
            <person name="Martin F."/>
            <person name="Kauserud H."/>
        </authorList>
    </citation>
    <scope>NUCLEOTIDE SEQUENCE</scope>
    <source>
        <strain evidence="2">CBHHK173m</strain>
    </source>
</reference>
<keyword evidence="3" id="KW-1185">Reference proteome</keyword>
<evidence type="ECO:0000256" key="1">
    <source>
        <dbReference type="SAM" id="Phobius"/>
    </source>
</evidence>
<accession>A0AAD6U7H9</accession>
<name>A0AAD6U7H9_9AGAR</name>
<keyword evidence="1" id="KW-0472">Membrane</keyword>
<feature type="transmembrane region" description="Helical" evidence="1">
    <location>
        <begin position="76"/>
        <end position="94"/>
    </location>
</feature>
<sequence length="232" mass="24837">MLQTPSSILSFSSLSKALVGLLGGFCIGAQITASIVLPGLVQVPNLKKLLHASPTLEIVLIPTKCVPSSGDVSLPYVAVVAYATIVFTGLFCILRAKGFSSRSGSQPSDIPRPFRASNLRAQPPSPPPEPVLSWSIRASAAGIRLLIHTVRDEPWDALIDFGSLFADEIARIGAAFPFPELEKLGLIVVPTTVFYGYFYLVFRLLAEYERSSVGGGGVVDFLFASMPRSRIG</sequence>
<feature type="transmembrane region" description="Helical" evidence="1">
    <location>
        <begin position="21"/>
        <end position="41"/>
    </location>
</feature>
<comment type="caution">
    <text evidence="2">The sequence shown here is derived from an EMBL/GenBank/DDBJ whole genome shotgun (WGS) entry which is preliminary data.</text>
</comment>
<evidence type="ECO:0000313" key="3">
    <source>
        <dbReference type="Proteomes" id="UP001222325"/>
    </source>
</evidence>
<organism evidence="2 3">
    <name type="scientific">Mycena belliarum</name>
    <dbReference type="NCBI Taxonomy" id="1033014"/>
    <lineage>
        <taxon>Eukaryota</taxon>
        <taxon>Fungi</taxon>
        <taxon>Dikarya</taxon>
        <taxon>Basidiomycota</taxon>
        <taxon>Agaricomycotina</taxon>
        <taxon>Agaricomycetes</taxon>
        <taxon>Agaricomycetidae</taxon>
        <taxon>Agaricales</taxon>
        <taxon>Marasmiineae</taxon>
        <taxon>Mycenaceae</taxon>
        <taxon>Mycena</taxon>
    </lineage>
</organism>
<evidence type="ECO:0000313" key="2">
    <source>
        <dbReference type="EMBL" id="KAJ7093899.1"/>
    </source>
</evidence>
<dbReference type="EMBL" id="JARJCN010000015">
    <property type="protein sequence ID" value="KAJ7093899.1"/>
    <property type="molecule type" value="Genomic_DNA"/>
</dbReference>
<proteinExistence type="predicted"/>
<dbReference type="Proteomes" id="UP001222325">
    <property type="component" value="Unassembled WGS sequence"/>
</dbReference>
<dbReference type="AlphaFoldDB" id="A0AAD6U7H9"/>